<dbReference type="EMBL" id="NOZP01000056">
    <property type="protein sequence ID" value="OYD16299.1"/>
    <property type="molecule type" value="Genomic_DNA"/>
</dbReference>
<keyword evidence="6" id="KW-0012">Acyltransferase</keyword>
<dbReference type="Pfam" id="PF03279">
    <property type="entry name" value="Lip_A_acyltrans"/>
    <property type="match status" value="1"/>
</dbReference>
<dbReference type="InterPro" id="IPR004960">
    <property type="entry name" value="LipA_acyltrans"/>
</dbReference>
<dbReference type="PANTHER" id="PTHR30606:SF10">
    <property type="entry name" value="PHOSPHATIDYLINOSITOL MANNOSIDE ACYLTRANSFERASE"/>
    <property type="match status" value="1"/>
</dbReference>
<reference evidence="7 8" key="1">
    <citation type="submission" date="2017-07" db="EMBL/GenBank/DDBJ databases">
        <title>Recovery of genomes from metagenomes via a dereplication, aggregation, and scoring strategy.</title>
        <authorList>
            <person name="Sieber C.M."/>
            <person name="Probst A.J."/>
            <person name="Sharrar A."/>
            <person name="Thomas B.C."/>
            <person name="Hess M."/>
            <person name="Tringe S.G."/>
            <person name="Banfield J.F."/>
        </authorList>
    </citation>
    <scope>NUCLEOTIDE SEQUENCE [LARGE SCALE GENOMIC DNA]</scope>
    <source>
        <strain evidence="7">JGI_Cruoil_03_51_56</strain>
    </source>
</reference>
<proteinExistence type="predicted"/>
<comment type="caution">
    <text evidence="7">The sequence shown here is derived from an EMBL/GenBank/DDBJ whole genome shotgun (WGS) entry which is preliminary data.</text>
</comment>
<keyword evidence="4" id="KW-0808">Transferase</keyword>
<protein>
    <recommendedName>
        <fullName evidence="9">Lipid A biosynthesis acyltransferase</fullName>
    </recommendedName>
</protein>
<evidence type="ECO:0000313" key="8">
    <source>
        <dbReference type="Proteomes" id="UP000215559"/>
    </source>
</evidence>
<evidence type="ECO:0000256" key="1">
    <source>
        <dbReference type="ARBA" id="ARBA00004533"/>
    </source>
</evidence>
<dbReference type="AlphaFoldDB" id="A0A235BW20"/>
<keyword evidence="2" id="KW-1003">Cell membrane</keyword>
<dbReference type="PANTHER" id="PTHR30606">
    <property type="entry name" value="LIPID A BIOSYNTHESIS LAUROYL ACYLTRANSFERASE"/>
    <property type="match status" value="1"/>
</dbReference>
<evidence type="ECO:0000256" key="3">
    <source>
        <dbReference type="ARBA" id="ARBA00022519"/>
    </source>
</evidence>
<organism evidence="7 8">
    <name type="scientific">candidate division WOR-3 bacterium JGI_Cruoil_03_51_56</name>
    <dbReference type="NCBI Taxonomy" id="1973747"/>
    <lineage>
        <taxon>Bacteria</taxon>
        <taxon>Bacteria division WOR-3</taxon>
    </lineage>
</organism>
<gene>
    <name evidence="7" type="ORF">CH330_03205</name>
</gene>
<evidence type="ECO:0008006" key="9">
    <source>
        <dbReference type="Google" id="ProtNLM"/>
    </source>
</evidence>
<evidence type="ECO:0000256" key="6">
    <source>
        <dbReference type="ARBA" id="ARBA00023315"/>
    </source>
</evidence>
<evidence type="ECO:0000256" key="4">
    <source>
        <dbReference type="ARBA" id="ARBA00022679"/>
    </source>
</evidence>
<dbReference type="Proteomes" id="UP000215559">
    <property type="component" value="Unassembled WGS sequence"/>
</dbReference>
<keyword evidence="5" id="KW-0472">Membrane</keyword>
<dbReference type="CDD" id="cd07984">
    <property type="entry name" value="LPLAT_LABLAT-like"/>
    <property type="match status" value="1"/>
</dbReference>
<evidence type="ECO:0000256" key="2">
    <source>
        <dbReference type="ARBA" id="ARBA00022475"/>
    </source>
</evidence>
<comment type="subcellular location">
    <subcellularLocation>
        <location evidence="1">Cell inner membrane</location>
    </subcellularLocation>
</comment>
<sequence>MTSSYITLLMPLGTILQFFVPRWLALLFAHLGGRIAYRFNPSRRKLLLENCRHILGPDIPRKLLERTARQTFINLAINYADLMRTPVLKKGVIKLVEFDPTYINRTLAQKKGAILVTAHIGNWDLAGVFMAALGYPLSAVVEQIPRGWTKTFNRYRCATNMETIPISDLRAMTRAIHHRRILTLVADRDLTKHGILCPAFDARRSFPKGPAAYSLKYKIPLVIGYFVAQNKPGHPPYLSVIDPQLQFKPTGQLHADIASFTRLIASRLNEIIRSYPDQWFVFQTGWQ</sequence>
<dbReference type="GO" id="GO:0016746">
    <property type="term" value="F:acyltransferase activity"/>
    <property type="evidence" value="ECO:0007669"/>
    <property type="project" value="UniProtKB-KW"/>
</dbReference>
<evidence type="ECO:0000256" key="5">
    <source>
        <dbReference type="ARBA" id="ARBA00023136"/>
    </source>
</evidence>
<name>A0A235BW20_UNCW3</name>
<evidence type="ECO:0000313" key="7">
    <source>
        <dbReference type="EMBL" id="OYD16299.1"/>
    </source>
</evidence>
<dbReference type="GO" id="GO:0009247">
    <property type="term" value="P:glycolipid biosynthetic process"/>
    <property type="evidence" value="ECO:0007669"/>
    <property type="project" value="UniProtKB-ARBA"/>
</dbReference>
<accession>A0A235BW20</accession>
<dbReference type="GO" id="GO:0005886">
    <property type="term" value="C:plasma membrane"/>
    <property type="evidence" value="ECO:0007669"/>
    <property type="project" value="UniProtKB-SubCell"/>
</dbReference>
<keyword evidence="3" id="KW-0997">Cell inner membrane</keyword>